<dbReference type="InterPro" id="IPR012347">
    <property type="entry name" value="Ferritin-like"/>
</dbReference>
<accession>A0A0E2Z5D1</accession>
<reference evidence="1 2" key="1">
    <citation type="submission" date="2014-07" db="EMBL/GenBank/DDBJ databases">
        <title>Comparative analysis of Nitrosococcus oceani genome inventories of strains from Pacific and Atlantic gyres.</title>
        <authorList>
            <person name="Lim C.K."/>
            <person name="Wang L."/>
            <person name="Sayavedra-Soto L.A."/>
            <person name="Klotz M.G."/>
        </authorList>
    </citation>
    <scope>NUCLEOTIDE SEQUENCE [LARGE SCALE GENOMIC DNA]</scope>
    <source>
        <strain evidence="1 2">C-27</strain>
    </source>
</reference>
<dbReference type="EMBL" id="JPGN01000018">
    <property type="protein sequence ID" value="KFI20521.1"/>
    <property type="molecule type" value="Genomic_DNA"/>
</dbReference>
<comment type="caution">
    <text evidence="1">The sequence shown here is derived from an EMBL/GenBank/DDBJ whole genome shotgun (WGS) entry which is preliminary data.</text>
</comment>
<dbReference type="Gene3D" id="1.20.1260.10">
    <property type="match status" value="1"/>
</dbReference>
<evidence type="ECO:0008006" key="3">
    <source>
        <dbReference type="Google" id="ProtNLM"/>
    </source>
</evidence>
<dbReference type="CDD" id="cd01048">
    <property type="entry name" value="Ferritin_like_AB2"/>
    <property type="match status" value="1"/>
</dbReference>
<dbReference type="SUPFAM" id="SSF47240">
    <property type="entry name" value="Ferritin-like"/>
    <property type="match status" value="1"/>
</dbReference>
<dbReference type="HOGENOM" id="CLU_118456_0_0_6"/>
<sequence>MEPFRSGVLPNFDPTGAKIGLAFFLKEKTMSETVSNILIEAINDEYKARATYRHVIRKFGEIRPFINIVEAESRHIEALLPLFHKYGVAVPGDNWASRIEAPLSVLEACQIGVEAEIENANMYDRLLESTADYPDVRRVLVQLQRASIDNHLPAFRRCVERGGSPGQGWQHGHRHDA</sequence>
<dbReference type="InterPro" id="IPR019243">
    <property type="entry name" value="DUF2202"/>
</dbReference>
<protein>
    <recommendedName>
        <fullName evidence="3">DUF2202 domain-containing protein</fullName>
    </recommendedName>
</protein>
<dbReference type="Proteomes" id="UP000028839">
    <property type="component" value="Unassembled WGS sequence"/>
</dbReference>
<evidence type="ECO:0000313" key="1">
    <source>
        <dbReference type="EMBL" id="KFI20521.1"/>
    </source>
</evidence>
<organism evidence="1 2">
    <name type="scientific">Nitrosococcus oceani C-27</name>
    <dbReference type="NCBI Taxonomy" id="314279"/>
    <lineage>
        <taxon>Bacteria</taxon>
        <taxon>Pseudomonadati</taxon>
        <taxon>Pseudomonadota</taxon>
        <taxon>Gammaproteobacteria</taxon>
        <taxon>Chromatiales</taxon>
        <taxon>Chromatiaceae</taxon>
        <taxon>Nitrosococcus</taxon>
    </lineage>
</organism>
<evidence type="ECO:0000313" key="2">
    <source>
        <dbReference type="Proteomes" id="UP000028839"/>
    </source>
</evidence>
<dbReference type="InterPro" id="IPR009078">
    <property type="entry name" value="Ferritin-like_SF"/>
</dbReference>
<gene>
    <name evidence="1" type="ORF">IB75_02785</name>
</gene>
<dbReference type="AlphaFoldDB" id="A0A0E2Z5D1"/>
<proteinExistence type="predicted"/>
<name>A0A0E2Z5D1_9GAMM</name>